<keyword evidence="1" id="KW-0175">Coiled coil</keyword>
<reference evidence="3 4" key="1">
    <citation type="submission" date="2020-03" db="EMBL/GenBank/DDBJ databases">
        <title>Vagococcus sp. nov., isolated from beetles.</title>
        <authorList>
            <person name="Hyun D.-W."/>
            <person name="Bae J.-W."/>
        </authorList>
    </citation>
    <scope>NUCLEOTIDE SEQUENCE [LARGE SCALE GENOMIC DNA]</scope>
    <source>
        <strain evidence="3 4">HDW17A</strain>
    </source>
</reference>
<protein>
    <submittedName>
        <fullName evidence="3">Daptomycin-sensing surface protein LiaX</fullName>
    </submittedName>
</protein>
<sequence>MKEQERIVELINMGVISAEEGLSLLEKIADEKKADSFATKKTAVNETEDQSFSDIKLEIEAIKLQISELETELVQEMYHLPEQAELKAEKEEELTELQLTLTELEEELNESAEEKIMSGIKGNKSFFSEDAEKSLEDEEPLSQRIGGFFKAMTESVSAHDLKRSLSPKANSSFKHEFYYPEIKATNIDFKVANGNIMFNTWDKEDVKVEATIKLYGKMEAETDLEAFLQRSRIEVNDDTISFQLPNKRVKADLNIFIPSRIYDHVSINLLNGDMDLSDLKTNDCFIKSTNGDKTFNAISATMLEIEGVNGNVLLADASINDIMVETVNGNANLAGTFQTVTAKATNGDLRLMPTTSELKNVDVRVKNGTIKVAIPEKQSVEAYLKTDFGSINHRVGESEIIREKKDKTSSQIQLRRTLESEAVHLRLSSTTGSIYIKDKSI</sequence>
<accession>A0A6G8ANK3</accession>
<dbReference type="RefSeq" id="WP_166007938.1">
    <property type="nucleotide sequence ID" value="NZ_CP049886.1"/>
</dbReference>
<dbReference type="KEGG" id="vah:G7081_05405"/>
<feature type="domain" description="DUF4097" evidence="2">
    <location>
        <begin position="185"/>
        <end position="434"/>
    </location>
</feature>
<organism evidence="3 4">
    <name type="scientific">Vagococcus coleopterorum</name>
    <dbReference type="NCBI Taxonomy" id="2714946"/>
    <lineage>
        <taxon>Bacteria</taxon>
        <taxon>Bacillati</taxon>
        <taxon>Bacillota</taxon>
        <taxon>Bacilli</taxon>
        <taxon>Lactobacillales</taxon>
        <taxon>Enterococcaceae</taxon>
        <taxon>Vagococcus</taxon>
    </lineage>
</organism>
<evidence type="ECO:0000313" key="4">
    <source>
        <dbReference type="Proteomes" id="UP000500890"/>
    </source>
</evidence>
<dbReference type="NCBIfam" id="NF038025">
    <property type="entry name" value="dapto_LiaX"/>
    <property type="match status" value="1"/>
</dbReference>
<proteinExistence type="predicted"/>
<evidence type="ECO:0000256" key="1">
    <source>
        <dbReference type="SAM" id="Coils"/>
    </source>
</evidence>
<dbReference type="InterPro" id="IPR058219">
    <property type="entry name" value="LiaX"/>
</dbReference>
<keyword evidence="4" id="KW-1185">Reference proteome</keyword>
<dbReference type="AlphaFoldDB" id="A0A6G8ANK3"/>
<dbReference type="Pfam" id="PF13349">
    <property type="entry name" value="DUF4097"/>
    <property type="match status" value="1"/>
</dbReference>
<dbReference type="Proteomes" id="UP000500890">
    <property type="component" value="Chromosome"/>
</dbReference>
<feature type="coiled-coil region" evidence="1">
    <location>
        <begin position="52"/>
        <end position="114"/>
    </location>
</feature>
<name>A0A6G8ANK3_9ENTE</name>
<dbReference type="EMBL" id="CP049886">
    <property type="protein sequence ID" value="QIL46550.1"/>
    <property type="molecule type" value="Genomic_DNA"/>
</dbReference>
<evidence type="ECO:0000259" key="2">
    <source>
        <dbReference type="Pfam" id="PF13349"/>
    </source>
</evidence>
<evidence type="ECO:0000313" key="3">
    <source>
        <dbReference type="EMBL" id="QIL46550.1"/>
    </source>
</evidence>
<gene>
    <name evidence="3" type="primary">liaX</name>
    <name evidence="3" type="ORF">G7081_05405</name>
</gene>
<dbReference type="InterPro" id="IPR025164">
    <property type="entry name" value="Toastrack_DUF4097"/>
</dbReference>